<dbReference type="EMBL" id="KN833868">
    <property type="protein sequence ID" value="KIK16063.1"/>
    <property type="molecule type" value="Genomic_DNA"/>
</dbReference>
<gene>
    <name evidence="1" type="ORF">PISMIDRAFT_279314</name>
</gene>
<organism evidence="1 2">
    <name type="scientific">Pisolithus microcarpus 441</name>
    <dbReference type="NCBI Taxonomy" id="765257"/>
    <lineage>
        <taxon>Eukaryota</taxon>
        <taxon>Fungi</taxon>
        <taxon>Dikarya</taxon>
        <taxon>Basidiomycota</taxon>
        <taxon>Agaricomycotina</taxon>
        <taxon>Agaricomycetes</taxon>
        <taxon>Agaricomycetidae</taxon>
        <taxon>Boletales</taxon>
        <taxon>Sclerodermatineae</taxon>
        <taxon>Pisolithaceae</taxon>
        <taxon>Pisolithus</taxon>
    </lineage>
</organism>
<dbReference type="AlphaFoldDB" id="A0A0C9Z879"/>
<evidence type="ECO:0000313" key="1">
    <source>
        <dbReference type="EMBL" id="KIK16063.1"/>
    </source>
</evidence>
<keyword evidence="2" id="KW-1185">Reference proteome</keyword>
<evidence type="ECO:0000313" key="2">
    <source>
        <dbReference type="Proteomes" id="UP000054018"/>
    </source>
</evidence>
<reference evidence="2" key="2">
    <citation type="submission" date="2015-01" db="EMBL/GenBank/DDBJ databases">
        <title>Evolutionary Origins and Diversification of the Mycorrhizal Mutualists.</title>
        <authorList>
            <consortium name="DOE Joint Genome Institute"/>
            <consortium name="Mycorrhizal Genomics Consortium"/>
            <person name="Kohler A."/>
            <person name="Kuo A."/>
            <person name="Nagy L.G."/>
            <person name="Floudas D."/>
            <person name="Copeland A."/>
            <person name="Barry K.W."/>
            <person name="Cichocki N."/>
            <person name="Veneault-Fourrey C."/>
            <person name="LaButti K."/>
            <person name="Lindquist E.A."/>
            <person name="Lipzen A."/>
            <person name="Lundell T."/>
            <person name="Morin E."/>
            <person name="Murat C."/>
            <person name="Riley R."/>
            <person name="Ohm R."/>
            <person name="Sun H."/>
            <person name="Tunlid A."/>
            <person name="Henrissat B."/>
            <person name="Grigoriev I.V."/>
            <person name="Hibbett D.S."/>
            <person name="Martin F."/>
        </authorList>
    </citation>
    <scope>NUCLEOTIDE SEQUENCE [LARGE SCALE GENOMIC DNA]</scope>
    <source>
        <strain evidence="2">441</strain>
    </source>
</reference>
<reference evidence="1 2" key="1">
    <citation type="submission" date="2014-04" db="EMBL/GenBank/DDBJ databases">
        <authorList>
            <consortium name="DOE Joint Genome Institute"/>
            <person name="Kuo A."/>
            <person name="Kohler A."/>
            <person name="Costa M.D."/>
            <person name="Nagy L.G."/>
            <person name="Floudas D."/>
            <person name="Copeland A."/>
            <person name="Barry K.W."/>
            <person name="Cichocki N."/>
            <person name="Veneault-Fourrey C."/>
            <person name="LaButti K."/>
            <person name="Lindquist E.A."/>
            <person name="Lipzen A."/>
            <person name="Lundell T."/>
            <person name="Morin E."/>
            <person name="Murat C."/>
            <person name="Sun H."/>
            <person name="Tunlid A."/>
            <person name="Henrissat B."/>
            <person name="Grigoriev I.V."/>
            <person name="Hibbett D.S."/>
            <person name="Martin F."/>
            <person name="Nordberg H.P."/>
            <person name="Cantor M.N."/>
            <person name="Hua S.X."/>
        </authorList>
    </citation>
    <scope>NUCLEOTIDE SEQUENCE [LARGE SCALE GENOMIC DNA]</scope>
    <source>
        <strain evidence="1 2">441</strain>
    </source>
</reference>
<accession>A0A0C9Z879</accession>
<sequence length="108" mass="12537">MARRKRDTVYIFSGPDCRQDQSELSRSVRYHRVPTSHFTDDSVTPFTNSMFLYLISWFRRQLFLYDKLLSFGTTLFLVSQNGGQTLSLHVLCVHSKASNELININTTI</sequence>
<dbReference type="HOGENOM" id="CLU_2197985_0_0_1"/>
<proteinExistence type="predicted"/>
<name>A0A0C9Z879_9AGAM</name>
<dbReference type="Proteomes" id="UP000054018">
    <property type="component" value="Unassembled WGS sequence"/>
</dbReference>
<protein>
    <submittedName>
        <fullName evidence="1">Uncharacterized protein</fullName>
    </submittedName>
</protein>